<feature type="chain" id="PRO_5043050020" evidence="1">
    <location>
        <begin position="20"/>
        <end position="165"/>
    </location>
</feature>
<dbReference type="Proteomes" id="UP001374584">
    <property type="component" value="Unassembled WGS sequence"/>
</dbReference>
<organism evidence="2 3">
    <name type="scientific">Phaseolus coccineus</name>
    <name type="common">Scarlet runner bean</name>
    <name type="synonym">Phaseolus multiflorus</name>
    <dbReference type="NCBI Taxonomy" id="3886"/>
    <lineage>
        <taxon>Eukaryota</taxon>
        <taxon>Viridiplantae</taxon>
        <taxon>Streptophyta</taxon>
        <taxon>Embryophyta</taxon>
        <taxon>Tracheophyta</taxon>
        <taxon>Spermatophyta</taxon>
        <taxon>Magnoliopsida</taxon>
        <taxon>eudicotyledons</taxon>
        <taxon>Gunneridae</taxon>
        <taxon>Pentapetalae</taxon>
        <taxon>rosids</taxon>
        <taxon>fabids</taxon>
        <taxon>Fabales</taxon>
        <taxon>Fabaceae</taxon>
        <taxon>Papilionoideae</taxon>
        <taxon>50 kb inversion clade</taxon>
        <taxon>NPAAA clade</taxon>
        <taxon>indigoferoid/millettioid clade</taxon>
        <taxon>Phaseoleae</taxon>
        <taxon>Phaseolus</taxon>
    </lineage>
</organism>
<dbReference type="SUPFAM" id="SSF52058">
    <property type="entry name" value="L domain-like"/>
    <property type="match status" value="1"/>
</dbReference>
<reference evidence="2 3" key="1">
    <citation type="submission" date="2024-01" db="EMBL/GenBank/DDBJ databases">
        <title>The genomes of 5 underutilized Papilionoideae crops provide insights into root nodulation and disease resistanc.</title>
        <authorList>
            <person name="Jiang F."/>
        </authorList>
    </citation>
    <scope>NUCLEOTIDE SEQUENCE [LARGE SCALE GENOMIC DNA]</scope>
    <source>
        <strain evidence="2">JINMINGXINNONG_FW02</strain>
        <tissue evidence="2">Leaves</tissue>
    </source>
</reference>
<dbReference type="InterPro" id="IPR032675">
    <property type="entry name" value="LRR_dom_sf"/>
</dbReference>
<dbReference type="Gene3D" id="3.80.10.10">
    <property type="entry name" value="Ribonuclease Inhibitor"/>
    <property type="match status" value="1"/>
</dbReference>
<keyword evidence="3" id="KW-1185">Reference proteome</keyword>
<gene>
    <name evidence="2" type="ORF">VNO80_04997</name>
</gene>
<dbReference type="PANTHER" id="PTHR45631">
    <property type="entry name" value="OS07G0107800 PROTEIN-RELATED"/>
    <property type="match status" value="1"/>
</dbReference>
<evidence type="ECO:0000256" key="1">
    <source>
        <dbReference type="SAM" id="SignalP"/>
    </source>
</evidence>
<accession>A0AAN9RP46</accession>
<dbReference type="EMBL" id="JAYMYR010000002">
    <property type="protein sequence ID" value="KAK7379534.1"/>
    <property type="molecule type" value="Genomic_DNA"/>
</dbReference>
<dbReference type="AlphaFoldDB" id="A0AAN9RP46"/>
<evidence type="ECO:0000313" key="3">
    <source>
        <dbReference type="Proteomes" id="UP001374584"/>
    </source>
</evidence>
<dbReference type="PANTHER" id="PTHR45631:SF19">
    <property type="entry name" value="PROTEIN KINASE DOMAIN-CONTAINING PROTEIN"/>
    <property type="match status" value="1"/>
</dbReference>
<protein>
    <submittedName>
        <fullName evidence="2">Uncharacterized protein</fullName>
    </submittedName>
</protein>
<feature type="signal peptide" evidence="1">
    <location>
        <begin position="1"/>
        <end position="19"/>
    </location>
</feature>
<evidence type="ECO:0000313" key="2">
    <source>
        <dbReference type="EMBL" id="KAK7379534.1"/>
    </source>
</evidence>
<name>A0AAN9RP46_PHACN</name>
<keyword evidence="1" id="KW-0732">Signal</keyword>
<comment type="caution">
    <text evidence="2">The sequence shown here is derived from an EMBL/GenBank/DDBJ whole genome shotgun (WGS) entry which is preliminary data.</text>
</comment>
<proteinExistence type="predicted"/>
<sequence length="165" mass="18768">MYLWSLFLVLLVLRSYVLCQVEEFISIDCEGTINYTDKRTELSWISKSGMMKHGNSVEVQNPGGNKNLSRRNLKGEIPRDLNNMESLTELWLGGNLLTEQLPDMSNLVNLKIVEVRSLIREGDVISIMDPSLVGNVKTESVWRVAEIAMQCVVIIFRIFKATVFT</sequence>